<reference evidence="1" key="1">
    <citation type="journal article" date="2019" name="bioRxiv">
        <title>The Genome of the Zebra Mussel, Dreissena polymorpha: A Resource for Invasive Species Research.</title>
        <authorList>
            <person name="McCartney M.A."/>
            <person name="Auch B."/>
            <person name="Kono T."/>
            <person name="Mallez S."/>
            <person name="Zhang Y."/>
            <person name="Obille A."/>
            <person name="Becker A."/>
            <person name="Abrahante J.E."/>
            <person name="Garbe J."/>
            <person name="Badalamenti J.P."/>
            <person name="Herman A."/>
            <person name="Mangelson H."/>
            <person name="Liachko I."/>
            <person name="Sullivan S."/>
            <person name="Sone E.D."/>
            <person name="Koren S."/>
            <person name="Silverstein K.A.T."/>
            <person name="Beckman K.B."/>
            <person name="Gohl D.M."/>
        </authorList>
    </citation>
    <scope>NUCLEOTIDE SEQUENCE</scope>
    <source>
        <strain evidence="1">Duluth1</strain>
        <tissue evidence="1">Whole animal</tissue>
    </source>
</reference>
<name>A0A9D4HFP5_DREPO</name>
<dbReference type="Gene3D" id="3.40.630.170">
    <property type="match status" value="1"/>
</dbReference>
<keyword evidence="2" id="KW-1185">Reference proteome</keyword>
<dbReference type="EMBL" id="JAIWYP010000013">
    <property type="protein sequence ID" value="KAH3715924.1"/>
    <property type="molecule type" value="Genomic_DNA"/>
</dbReference>
<proteinExistence type="predicted"/>
<protein>
    <submittedName>
        <fullName evidence="1">Uncharacterized protein</fullName>
    </submittedName>
</protein>
<evidence type="ECO:0000313" key="2">
    <source>
        <dbReference type="Proteomes" id="UP000828390"/>
    </source>
</evidence>
<comment type="caution">
    <text evidence="1">The sequence shown here is derived from an EMBL/GenBank/DDBJ whole genome shotgun (WGS) entry which is preliminary data.</text>
</comment>
<reference evidence="1" key="2">
    <citation type="submission" date="2020-11" db="EMBL/GenBank/DDBJ databases">
        <authorList>
            <person name="McCartney M.A."/>
            <person name="Auch B."/>
            <person name="Kono T."/>
            <person name="Mallez S."/>
            <person name="Becker A."/>
            <person name="Gohl D.M."/>
            <person name="Silverstein K.A.T."/>
            <person name="Koren S."/>
            <person name="Bechman K.B."/>
            <person name="Herman A."/>
            <person name="Abrahante J.E."/>
            <person name="Garbe J."/>
        </authorList>
    </citation>
    <scope>NUCLEOTIDE SEQUENCE</scope>
    <source>
        <strain evidence="1">Duluth1</strain>
        <tissue evidence="1">Whole animal</tissue>
    </source>
</reference>
<gene>
    <name evidence="1" type="ORF">DPMN_058640</name>
</gene>
<dbReference type="AlphaFoldDB" id="A0A9D4HFP5"/>
<dbReference type="Proteomes" id="UP000828390">
    <property type="component" value="Unassembled WGS sequence"/>
</dbReference>
<evidence type="ECO:0000313" key="1">
    <source>
        <dbReference type="EMBL" id="KAH3715924.1"/>
    </source>
</evidence>
<organism evidence="1 2">
    <name type="scientific">Dreissena polymorpha</name>
    <name type="common">Zebra mussel</name>
    <name type="synonym">Mytilus polymorpha</name>
    <dbReference type="NCBI Taxonomy" id="45954"/>
    <lineage>
        <taxon>Eukaryota</taxon>
        <taxon>Metazoa</taxon>
        <taxon>Spiralia</taxon>
        <taxon>Lophotrochozoa</taxon>
        <taxon>Mollusca</taxon>
        <taxon>Bivalvia</taxon>
        <taxon>Autobranchia</taxon>
        <taxon>Heteroconchia</taxon>
        <taxon>Euheterodonta</taxon>
        <taxon>Imparidentia</taxon>
        <taxon>Neoheterodontei</taxon>
        <taxon>Myida</taxon>
        <taxon>Dreissenoidea</taxon>
        <taxon>Dreissenidae</taxon>
        <taxon>Dreissena</taxon>
    </lineage>
</organism>
<accession>A0A9D4HFP5</accession>
<sequence length="75" mass="8558">MNTEYQFEIIADEKVDGNEEIEADKTATEIRQDSYSLPAGFKWDTLDIRDPLIVRNSGYGALESFYASSRVAYSR</sequence>